<dbReference type="SMART" id="SM00176">
    <property type="entry name" value="RAN"/>
    <property type="match status" value="1"/>
</dbReference>
<dbReference type="PANTHER" id="PTHR47981">
    <property type="entry name" value="RAB FAMILY"/>
    <property type="match status" value="1"/>
</dbReference>
<evidence type="ECO:0000256" key="6">
    <source>
        <dbReference type="ARBA" id="ARBA00046278"/>
    </source>
</evidence>
<dbReference type="SMART" id="SM00175">
    <property type="entry name" value="RAB"/>
    <property type="match status" value="1"/>
</dbReference>
<dbReference type="PRINTS" id="PR00449">
    <property type="entry name" value="RASTRNSFRMNG"/>
</dbReference>
<dbReference type="PROSITE" id="PS51421">
    <property type="entry name" value="RAS"/>
    <property type="match status" value="1"/>
</dbReference>
<keyword evidence="8" id="KW-1185">Reference proteome</keyword>
<evidence type="ECO:0000256" key="2">
    <source>
        <dbReference type="ARBA" id="ARBA00022741"/>
    </source>
</evidence>
<name>A0ABP1B0Y1_9BRYO</name>
<dbReference type="Proteomes" id="UP001497522">
    <property type="component" value="Chromosome 18"/>
</dbReference>
<keyword evidence="4" id="KW-0449">Lipoprotein</keyword>
<dbReference type="NCBIfam" id="TIGR00231">
    <property type="entry name" value="small_GTP"/>
    <property type="match status" value="1"/>
</dbReference>
<evidence type="ECO:0008006" key="9">
    <source>
        <dbReference type="Google" id="ProtNLM"/>
    </source>
</evidence>
<dbReference type="SUPFAM" id="SSF52540">
    <property type="entry name" value="P-loop containing nucleoside triphosphate hydrolases"/>
    <property type="match status" value="1"/>
</dbReference>
<dbReference type="SMART" id="SM00173">
    <property type="entry name" value="RAS"/>
    <property type="match status" value="1"/>
</dbReference>
<sequence length="206" mass="23107">MASRKRTLLKVIILGDSGVGKTSLMNQYVNKKFSNQYKATIGADFLTKEVQVEDRLVTMQIWDTAGQERFQSLGVAFYRGADCCVLVYDVNVMKSFDDLDNWREEFLIQASPSDPENFPFVVLGNKVDVDSGNSRVVPEKKAKVWCASKGNIPYFETSAKEDYNVDAAFLCIAKNALKNETEEEIYLPDTIDINAGRPQRSSGCEC</sequence>
<dbReference type="SMART" id="SM00174">
    <property type="entry name" value="RHO"/>
    <property type="match status" value="1"/>
</dbReference>
<keyword evidence="3" id="KW-0342">GTP-binding</keyword>
<dbReference type="PANTHER" id="PTHR47981:SF20">
    <property type="entry name" value="RAS-RELATED PROTEIN RAB-7A"/>
    <property type="match status" value="1"/>
</dbReference>
<gene>
    <name evidence="7" type="ORF">CSSPJE1EN2_LOCUS11441</name>
</gene>
<evidence type="ECO:0000256" key="4">
    <source>
        <dbReference type="ARBA" id="ARBA00023288"/>
    </source>
</evidence>
<accession>A0ABP1B0Y1</accession>
<dbReference type="InterPro" id="IPR027417">
    <property type="entry name" value="P-loop_NTPase"/>
</dbReference>
<comment type="subcellular location">
    <subcellularLocation>
        <location evidence="6">Endomembrane system</location>
        <topology evidence="6">Lipid-anchor</topology>
        <orientation evidence="6">Cytoplasmic side</orientation>
    </subcellularLocation>
</comment>
<dbReference type="InterPro" id="IPR005225">
    <property type="entry name" value="Small_GTP-bd"/>
</dbReference>
<dbReference type="InterPro" id="IPR001806">
    <property type="entry name" value="Small_GTPase"/>
</dbReference>
<dbReference type="EMBL" id="OZ023719">
    <property type="protein sequence ID" value="CAK9868482.1"/>
    <property type="molecule type" value="Genomic_DNA"/>
</dbReference>
<evidence type="ECO:0000256" key="3">
    <source>
        <dbReference type="ARBA" id="ARBA00023134"/>
    </source>
</evidence>
<proteinExistence type="inferred from homology"/>
<dbReference type="PROSITE" id="PS51419">
    <property type="entry name" value="RAB"/>
    <property type="match status" value="1"/>
</dbReference>
<dbReference type="PROSITE" id="PS51420">
    <property type="entry name" value="RHO"/>
    <property type="match status" value="1"/>
</dbReference>
<reference evidence="7" key="1">
    <citation type="submission" date="2024-03" db="EMBL/GenBank/DDBJ databases">
        <authorList>
            <consortium name="ELIXIR-Norway"/>
            <consortium name="Elixir Norway"/>
        </authorList>
    </citation>
    <scope>NUCLEOTIDE SEQUENCE</scope>
</reference>
<evidence type="ECO:0000256" key="1">
    <source>
        <dbReference type="ARBA" id="ARBA00006270"/>
    </source>
</evidence>
<dbReference type="Pfam" id="PF00071">
    <property type="entry name" value="Ras"/>
    <property type="match status" value="1"/>
</dbReference>
<comment type="similarity">
    <text evidence="1">Belongs to the small GTPase superfamily. Rab family.</text>
</comment>
<organism evidence="7 8">
    <name type="scientific">Sphagnum jensenii</name>
    <dbReference type="NCBI Taxonomy" id="128206"/>
    <lineage>
        <taxon>Eukaryota</taxon>
        <taxon>Viridiplantae</taxon>
        <taxon>Streptophyta</taxon>
        <taxon>Embryophyta</taxon>
        <taxon>Bryophyta</taxon>
        <taxon>Sphagnophytina</taxon>
        <taxon>Sphagnopsida</taxon>
        <taxon>Sphagnales</taxon>
        <taxon>Sphagnaceae</taxon>
        <taxon>Sphagnum</taxon>
    </lineage>
</organism>
<keyword evidence="2" id="KW-0547">Nucleotide-binding</keyword>
<evidence type="ECO:0000256" key="5">
    <source>
        <dbReference type="ARBA" id="ARBA00023289"/>
    </source>
</evidence>
<dbReference type="Gene3D" id="3.40.50.300">
    <property type="entry name" value="P-loop containing nucleotide triphosphate hydrolases"/>
    <property type="match status" value="1"/>
</dbReference>
<evidence type="ECO:0000313" key="7">
    <source>
        <dbReference type="EMBL" id="CAK9868482.1"/>
    </source>
</evidence>
<dbReference type="CDD" id="cd01862">
    <property type="entry name" value="Rab7"/>
    <property type="match status" value="1"/>
</dbReference>
<evidence type="ECO:0000313" key="8">
    <source>
        <dbReference type="Proteomes" id="UP001497522"/>
    </source>
</evidence>
<protein>
    <recommendedName>
        <fullName evidence="9">Ras-related protein Rab7</fullName>
    </recommendedName>
</protein>
<keyword evidence="5" id="KW-0636">Prenylation</keyword>